<evidence type="ECO:0000313" key="11">
    <source>
        <dbReference type="Proteomes" id="UP000694540"/>
    </source>
</evidence>
<comment type="caution">
    <text evidence="8">Lacks conserved residue(s) required for the propagation of feature annotation.</text>
</comment>
<dbReference type="GO" id="GO:0005615">
    <property type="term" value="C:extracellular space"/>
    <property type="evidence" value="ECO:0007669"/>
    <property type="project" value="TreeGrafter"/>
</dbReference>
<proteinExistence type="predicted"/>
<protein>
    <recommendedName>
        <fullName evidence="9">Sushi domain-containing protein</fullName>
    </recommendedName>
</protein>
<name>A0A8C3WJC7_9CETA</name>
<dbReference type="GeneTree" id="ENSGT00940000163634"/>
<evidence type="ECO:0000256" key="8">
    <source>
        <dbReference type="PROSITE-ProRule" id="PRU00302"/>
    </source>
</evidence>
<evidence type="ECO:0000256" key="5">
    <source>
        <dbReference type="ARBA" id="ARBA00022737"/>
    </source>
</evidence>
<feature type="domain" description="Sushi" evidence="9">
    <location>
        <begin position="95"/>
        <end position="152"/>
    </location>
</feature>
<dbReference type="CDD" id="cd00033">
    <property type="entry name" value="CCP"/>
    <property type="match status" value="2"/>
</dbReference>
<dbReference type="InterPro" id="IPR051503">
    <property type="entry name" value="ComplSys_Reg/VirEntry_Med"/>
</dbReference>
<comment type="subcellular location">
    <subcellularLocation>
        <location evidence="1">Secreted</location>
    </subcellularLocation>
</comment>
<dbReference type="Pfam" id="PF00084">
    <property type="entry name" value="Sushi"/>
    <property type="match status" value="4"/>
</dbReference>
<evidence type="ECO:0000256" key="2">
    <source>
        <dbReference type="ARBA" id="ARBA00022525"/>
    </source>
</evidence>
<dbReference type="FunFam" id="2.10.70.10:FF:000060">
    <property type="entry name" value="Complement inhibitory factor H"/>
    <property type="match status" value="1"/>
</dbReference>
<dbReference type="SUPFAM" id="SSF57535">
    <property type="entry name" value="Complement control module/SCR domain"/>
    <property type="match status" value="4"/>
</dbReference>
<dbReference type="PROSITE" id="PS50923">
    <property type="entry name" value="SUSHI"/>
    <property type="match status" value="2"/>
</dbReference>
<dbReference type="FunFam" id="2.10.70.10:FF:000026">
    <property type="entry name" value="Complement inhibitory factor H"/>
    <property type="match status" value="1"/>
</dbReference>
<dbReference type="SMART" id="SM00032">
    <property type="entry name" value="CCP"/>
    <property type="match status" value="4"/>
</dbReference>
<evidence type="ECO:0000256" key="6">
    <source>
        <dbReference type="ARBA" id="ARBA00023157"/>
    </source>
</evidence>
<dbReference type="PANTHER" id="PTHR45785">
    <property type="entry name" value="COMPLEMENT FACTOR H-RELATED"/>
    <property type="match status" value="1"/>
</dbReference>
<evidence type="ECO:0000256" key="1">
    <source>
        <dbReference type="ARBA" id="ARBA00004613"/>
    </source>
</evidence>
<accession>A0A8C3WJC7</accession>
<evidence type="ECO:0000259" key="9">
    <source>
        <dbReference type="PROSITE" id="PS50923"/>
    </source>
</evidence>
<dbReference type="GO" id="GO:0006956">
    <property type="term" value="P:complement activation"/>
    <property type="evidence" value="ECO:0007669"/>
    <property type="project" value="TreeGrafter"/>
</dbReference>
<dbReference type="Gene3D" id="2.10.70.10">
    <property type="entry name" value="Complement Module, domain 1"/>
    <property type="match status" value="4"/>
</dbReference>
<evidence type="ECO:0000256" key="3">
    <source>
        <dbReference type="ARBA" id="ARBA00022659"/>
    </source>
</evidence>
<evidence type="ECO:0000256" key="4">
    <source>
        <dbReference type="ARBA" id="ARBA00022729"/>
    </source>
</evidence>
<keyword evidence="11" id="KW-1185">Reference proteome</keyword>
<reference evidence="10" key="2">
    <citation type="submission" date="2025-09" db="UniProtKB">
        <authorList>
            <consortium name="Ensembl"/>
        </authorList>
    </citation>
    <scope>IDENTIFICATION</scope>
</reference>
<keyword evidence="4" id="KW-0732">Signal</keyword>
<keyword evidence="3 8" id="KW-0768">Sushi</keyword>
<organism evidence="10 11">
    <name type="scientific">Catagonus wagneri</name>
    <name type="common">Chacoan peccary</name>
    <dbReference type="NCBI Taxonomy" id="51154"/>
    <lineage>
        <taxon>Eukaryota</taxon>
        <taxon>Metazoa</taxon>
        <taxon>Chordata</taxon>
        <taxon>Craniata</taxon>
        <taxon>Vertebrata</taxon>
        <taxon>Euteleostomi</taxon>
        <taxon>Mammalia</taxon>
        <taxon>Eutheria</taxon>
        <taxon>Laurasiatheria</taxon>
        <taxon>Artiodactyla</taxon>
        <taxon>Suina</taxon>
        <taxon>Tayassuidae</taxon>
        <taxon>Catagonus</taxon>
    </lineage>
</organism>
<evidence type="ECO:0000256" key="7">
    <source>
        <dbReference type="ARBA" id="ARBA00023180"/>
    </source>
</evidence>
<dbReference type="FunFam" id="2.10.70.10:FF:000054">
    <property type="entry name" value="Complement inhibitory factor H"/>
    <property type="match status" value="1"/>
</dbReference>
<dbReference type="GO" id="GO:0001851">
    <property type="term" value="F:complement component C3b binding"/>
    <property type="evidence" value="ECO:0007669"/>
    <property type="project" value="TreeGrafter"/>
</dbReference>
<keyword evidence="5" id="KW-0677">Repeat</keyword>
<keyword evidence="2" id="KW-0964">Secreted</keyword>
<dbReference type="Ensembl" id="ENSCWAT00000012645.1">
    <property type="protein sequence ID" value="ENSCWAP00000011623.1"/>
    <property type="gene ID" value="ENSCWAG00000008882.1"/>
</dbReference>
<keyword evidence="6 8" id="KW-1015">Disulfide bond</keyword>
<reference evidence="10" key="1">
    <citation type="submission" date="2025-08" db="UniProtKB">
        <authorList>
            <consortium name="Ensembl"/>
        </authorList>
    </citation>
    <scope>IDENTIFICATION</scope>
</reference>
<evidence type="ECO:0000313" key="10">
    <source>
        <dbReference type="Ensembl" id="ENSCWAP00000011623.1"/>
    </source>
</evidence>
<dbReference type="Proteomes" id="UP000694540">
    <property type="component" value="Unplaced"/>
</dbReference>
<dbReference type="PANTHER" id="PTHR45785:SF7">
    <property type="entry name" value="COMPLEMENT FACTOR H"/>
    <property type="match status" value="1"/>
</dbReference>
<dbReference type="InterPro" id="IPR000436">
    <property type="entry name" value="Sushi_SCR_CCP_dom"/>
</dbReference>
<keyword evidence="7" id="KW-0325">Glycoprotein</keyword>
<dbReference type="InterPro" id="IPR035976">
    <property type="entry name" value="Sushi/SCR/CCP_sf"/>
</dbReference>
<dbReference type="AlphaFoldDB" id="A0A8C3WJC7"/>
<sequence>VWIFSNKSSNGIINISRIRHLCGILFLSKGRTCDFPEIKHGRIYDENNYKQIFPVDMGKYFYYTCDHSFVSPSQLLWSRITCTEEGWSPTPKCLRQCFFPWVENGLSASSGQIHREGDTVQIVCDAGYRLPNNQSSITCAEGGWSSSPKCSHSEGKCGPPPPIDNGDTTSFPLPVYLPGSIVEYQCQSYYELQGSSYIKCENGEWSEPPKCLDACVISEEIMKKYNIELKWSSGKKLYSKTDDTVEFRCRRGYRKKTPDHTFRATCQQGKVDYPACE</sequence>
<feature type="disulfide bond" evidence="8">
    <location>
        <begin position="157"/>
        <end position="200"/>
    </location>
</feature>
<feature type="domain" description="Sushi" evidence="9">
    <location>
        <begin position="155"/>
        <end position="213"/>
    </location>
</feature>